<feature type="signal peptide" evidence="1">
    <location>
        <begin position="1"/>
        <end position="30"/>
    </location>
</feature>
<keyword evidence="3" id="KW-1185">Reference proteome</keyword>
<feature type="chain" id="PRO_5013741162" evidence="1">
    <location>
        <begin position="31"/>
        <end position="151"/>
    </location>
</feature>
<accession>A0A2G5VNC2</accession>
<dbReference type="OrthoDB" id="5808044at2759"/>
<dbReference type="PROSITE" id="PS51257">
    <property type="entry name" value="PROKAR_LIPOPROTEIN"/>
    <property type="match status" value="1"/>
</dbReference>
<evidence type="ECO:0000313" key="2">
    <source>
        <dbReference type="EMBL" id="PIC53086.1"/>
    </source>
</evidence>
<organism evidence="2 3">
    <name type="scientific">Caenorhabditis nigoni</name>
    <dbReference type="NCBI Taxonomy" id="1611254"/>
    <lineage>
        <taxon>Eukaryota</taxon>
        <taxon>Metazoa</taxon>
        <taxon>Ecdysozoa</taxon>
        <taxon>Nematoda</taxon>
        <taxon>Chromadorea</taxon>
        <taxon>Rhabditida</taxon>
        <taxon>Rhabditina</taxon>
        <taxon>Rhabditomorpha</taxon>
        <taxon>Rhabditoidea</taxon>
        <taxon>Rhabditidae</taxon>
        <taxon>Peloderinae</taxon>
        <taxon>Caenorhabditis</taxon>
    </lineage>
</organism>
<dbReference type="EMBL" id="PDUG01000001">
    <property type="protein sequence ID" value="PIC53086.1"/>
    <property type="molecule type" value="Genomic_DNA"/>
</dbReference>
<gene>
    <name evidence="2" type="primary">Cni-C35E7.7</name>
    <name evidence="2" type="synonym">Cnig_chr_I.g2934</name>
    <name evidence="2" type="ORF">B9Z55_002934</name>
</gene>
<evidence type="ECO:0000256" key="1">
    <source>
        <dbReference type="SAM" id="SignalP"/>
    </source>
</evidence>
<name>A0A2G5VNC2_9PELO</name>
<comment type="caution">
    <text evidence="2">The sequence shown here is derived from an EMBL/GenBank/DDBJ whole genome shotgun (WGS) entry which is preliminary data.</text>
</comment>
<sequence length="151" mass="16633">MNISGRTGSRGRKLTMSTLTFLFLLPMIFAAQSCKDPLLNECGCARRQTFDAAWLQNKHPEVYAQFSSATIQAPVVTYGSAECDEIRVVCPADFKVASFNISTSTIKFDPRSFPNPTVTPAFCDEGHWLREGLGSPMDTVLSLDSLTCIKQ</sequence>
<reference evidence="3" key="1">
    <citation type="submission" date="2017-10" db="EMBL/GenBank/DDBJ databases">
        <title>Rapid genome shrinkage in a self-fertile nematode reveals novel sperm competition proteins.</title>
        <authorList>
            <person name="Yin D."/>
            <person name="Schwarz E.M."/>
            <person name="Thomas C.G."/>
            <person name="Felde R.L."/>
            <person name="Korf I.F."/>
            <person name="Cutter A.D."/>
            <person name="Schartner C.M."/>
            <person name="Ralston E.J."/>
            <person name="Meyer B.J."/>
            <person name="Haag E.S."/>
        </authorList>
    </citation>
    <scope>NUCLEOTIDE SEQUENCE [LARGE SCALE GENOMIC DNA]</scope>
    <source>
        <strain evidence="3">JU1422</strain>
    </source>
</reference>
<dbReference type="AlphaFoldDB" id="A0A2G5VNC2"/>
<dbReference type="Proteomes" id="UP000230233">
    <property type="component" value="Chromosome I"/>
</dbReference>
<proteinExistence type="predicted"/>
<evidence type="ECO:0000313" key="3">
    <source>
        <dbReference type="Proteomes" id="UP000230233"/>
    </source>
</evidence>
<keyword evidence="1" id="KW-0732">Signal</keyword>
<protein>
    <submittedName>
        <fullName evidence="2">Uncharacterized protein</fullName>
    </submittedName>
</protein>